<accession>A0A3A4ZIZ1</accession>
<comment type="caution">
    <text evidence="1">The sequence shown here is derived from an EMBL/GenBank/DDBJ whole genome shotgun (WGS) entry which is preliminary data.</text>
</comment>
<proteinExistence type="predicted"/>
<dbReference type="Proteomes" id="UP000265540">
    <property type="component" value="Unassembled WGS sequence"/>
</dbReference>
<gene>
    <name evidence="1" type="ORF">C4561_05215</name>
</gene>
<name>A0A3A4ZIZ1_UNCKA</name>
<dbReference type="AlphaFoldDB" id="A0A3A4ZIZ1"/>
<protein>
    <submittedName>
        <fullName evidence="1">Uncharacterized protein</fullName>
    </submittedName>
</protein>
<sequence>MLVPLSEEKRTELLPWTYFVGVGYFPSVESFALGMTPSEECLIADVFSAETLETEVNRLIRPTGWKQIFFIVTSEPGRMQVTKEDALWFLKNRAEY</sequence>
<evidence type="ECO:0000313" key="1">
    <source>
        <dbReference type="EMBL" id="RJR26516.1"/>
    </source>
</evidence>
<evidence type="ECO:0000313" key="2">
    <source>
        <dbReference type="Proteomes" id="UP000265540"/>
    </source>
</evidence>
<organism evidence="1 2">
    <name type="scientific">candidate division WWE3 bacterium</name>
    <dbReference type="NCBI Taxonomy" id="2053526"/>
    <lineage>
        <taxon>Bacteria</taxon>
        <taxon>Katanobacteria</taxon>
    </lineage>
</organism>
<dbReference type="EMBL" id="QZJF01000021">
    <property type="protein sequence ID" value="RJR26516.1"/>
    <property type="molecule type" value="Genomic_DNA"/>
</dbReference>
<reference evidence="1 2" key="1">
    <citation type="journal article" date="2017" name="ISME J.">
        <title>Energy and carbon metabolisms in a deep terrestrial subsurface fluid microbial community.</title>
        <authorList>
            <person name="Momper L."/>
            <person name="Jungbluth S.P."/>
            <person name="Lee M.D."/>
            <person name="Amend J.P."/>
        </authorList>
    </citation>
    <scope>NUCLEOTIDE SEQUENCE [LARGE SCALE GENOMIC DNA]</scope>
    <source>
        <strain evidence="1">SURF_46</strain>
    </source>
</reference>